<keyword evidence="2" id="KW-1185">Reference proteome</keyword>
<name>A0A5N5Q919_9AGAM</name>
<evidence type="ECO:0000313" key="1">
    <source>
        <dbReference type="EMBL" id="KAB5587897.1"/>
    </source>
</evidence>
<evidence type="ECO:0000313" key="2">
    <source>
        <dbReference type="Proteomes" id="UP000383932"/>
    </source>
</evidence>
<sequence length="110" mass="12140">MNHVAFTLFNDLRTIHPGALGNFKGAFISTPNASAGEIVMLENGWGLQPACDLIYYFANFLRDSIYNNAGWNPGGITSPPVLPKYGKDQWHDIKSVIDRFDVAISQLPIS</sequence>
<accession>A0A5N5Q919</accession>
<proteinExistence type="predicted"/>
<gene>
    <name evidence="1" type="ORF">CTheo_8662</name>
</gene>
<dbReference type="EMBL" id="SSOP01000696">
    <property type="protein sequence ID" value="KAB5587897.1"/>
    <property type="molecule type" value="Genomic_DNA"/>
</dbReference>
<comment type="caution">
    <text evidence="1">The sequence shown here is derived from an EMBL/GenBank/DDBJ whole genome shotgun (WGS) entry which is preliminary data.</text>
</comment>
<organism evidence="1 2">
    <name type="scientific">Ceratobasidium theobromae</name>
    <dbReference type="NCBI Taxonomy" id="1582974"/>
    <lineage>
        <taxon>Eukaryota</taxon>
        <taxon>Fungi</taxon>
        <taxon>Dikarya</taxon>
        <taxon>Basidiomycota</taxon>
        <taxon>Agaricomycotina</taxon>
        <taxon>Agaricomycetes</taxon>
        <taxon>Cantharellales</taxon>
        <taxon>Ceratobasidiaceae</taxon>
        <taxon>Ceratobasidium</taxon>
    </lineage>
</organism>
<dbReference type="AlphaFoldDB" id="A0A5N5Q919"/>
<protein>
    <submittedName>
        <fullName evidence="1">Uncharacterized protein</fullName>
    </submittedName>
</protein>
<dbReference type="Proteomes" id="UP000383932">
    <property type="component" value="Unassembled WGS sequence"/>
</dbReference>
<reference evidence="1 2" key="1">
    <citation type="journal article" date="2019" name="Fungal Biol. Biotechnol.">
        <title>Draft genome sequence of fastidious pathogen Ceratobasidium theobromae, which causes vascular-streak dieback in Theobroma cacao.</title>
        <authorList>
            <person name="Ali S.S."/>
            <person name="Asman A."/>
            <person name="Shao J."/>
            <person name="Firmansyah A.P."/>
            <person name="Susilo A.W."/>
            <person name="Rosmana A."/>
            <person name="McMahon P."/>
            <person name="Junaid M."/>
            <person name="Guest D."/>
            <person name="Kheng T.Y."/>
            <person name="Meinhardt L.W."/>
            <person name="Bailey B.A."/>
        </authorList>
    </citation>
    <scope>NUCLEOTIDE SEQUENCE [LARGE SCALE GENOMIC DNA]</scope>
    <source>
        <strain evidence="1 2">CT2</strain>
    </source>
</reference>